<dbReference type="AlphaFoldDB" id="A0AAV4JLK1"/>
<accession>A0AAV4JLK1</accession>
<sequence>MLQPAVPQAKLVRASYTWFVQECIEIHSGIGMESLWGIFKLLEKVVVFTIDGSPLVNFVDAINFVLPFPMPGKRNIKLLSSKKKSSTNEEAILSVLQRGHVLFPRYYVHIHSTCVFRRDLPRGGNAAATRHQRHYEHTLTLFIDQVCDSRIRKAFKLTGSICHTLLRYNRSASTPSVS</sequence>
<dbReference type="Proteomes" id="UP000762676">
    <property type="component" value="Unassembled WGS sequence"/>
</dbReference>
<proteinExistence type="predicted"/>
<protein>
    <submittedName>
        <fullName evidence="1">Uncharacterized protein</fullName>
    </submittedName>
</protein>
<name>A0AAV4JLK1_9GAST</name>
<dbReference type="EMBL" id="BMAT01010282">
    <property type="protein sequence ID" value="GFS23584.1"/>
    <property type="molecule type" value="Genomic_DNA"/>
</dbReference>
<comment type="caution">
    <text evidence="1">The sequence shown here is derived from an EMBL/GenBank/DDBJ whole genome shotgun (WGS) entry which is preliminary data.</text>
</comment>
<evidence type="ECO:0000313" key="1">
    <source>
        <dbReference type="EMBL" id="GFS23584.1"/>
    </source>
</evidence>
<organism evidence="1 2">
    <name type="scientific">Elysia marginata</name>
    <dbReference type="NCBI Taxonomy" id="1093978"/>
    <lineage>
        <taxon>Eukaryota</taxon>
        <taxon>Metazoa</taxon>
        <taxon>Spiralia</taxon>
        <taxon>Lophotrochozoa</taxon>
        <taxon>Mollusca</taxon>
        <taxon>Gastropoda</taxon>
        <taxon>Heterobranchia</taxon>
        <taxon>Euthyneura</taxon>
        <taxon>Panpulmonata</taxon>
        <taxon>Sacoglossa</taxon>
        <taxon>Placobranchoidea</taxon>
        <taxon>Plakobranchidae</taxon>
        <taxon>Elysia</taxon>
    </lineage>
</organism>
<reference evidence="1 2" key="1">
    <citation type="journal article" date="2021" name="Elife">
        <title>Chloroplast acquisition without the gene transfer in kleptoplastic sea slugs, Plakobranchus ocellatus.</title>
        <authorList>
            <person name="Maeda T."/>
            <person name="Takahashi S."/>
            <person name="Yoshida T."/>
            <person name="Shimamura S."/>
            <person name="Takaki Y."/>
            <person name="Nagai Y."/>
            <person name="Toyoda A."/>
            <person name="Suzuki Y."/>
            <person name="Arimoto A."/>
            <person name="Ishii H."/>
            <person name="Satoh N."/>
            <person name="Nishiyama T."/>
            <person name="Hasebe M."/>
            <person name="Maruyama T."/>
            <person name="Minagawa J."/>
            <person name="Obokata J."/>
            <person name="Shigenobu S."/>
        </authorList>
    </citation>
    <scope>NUCLEOTIDE SEQUENCE [LARGE SCALE GENOMIC DNA]</scope>
</reference>
<gene>
    <name evidence="1" type="ORF">ElyMa_005136700</name>
</gene>
<evidence type="ECO:0000313" key="2">
    <source>
        <dbReference type="Proteomes" id="UP000762676"/>
    </source>
</evidence>
<keyword evidence="2" id="KW-1185">Reference proteome</keyword>